<reference evidence="1" key="1">
    <citation type="submission" date="2014-11" db="EMBL/GenBank/DDBJ databases">
        <authorList>
            <person name="Amaro Gonzalez C."/>
        </authorList>
    </citation>
    <scope>NUCLEOTIDE SEQUENCE</scope>
</reference>
<reference evidence="1" key="2">
    <citation type="journal article" date="2015" name="Fish Shellfish Immunol.">
        <title>Early steps in the European eel (Anguilla anguilla)-Vibrio vulnificus interaction in the gills: Role of the RtxA13 toxin.</title>
        <authorList>
            <person name="Callol A."/>
            <person name="Pajuelo D."/>
            <person name="Ebbesson L."/>
            <person name="Teles M."/>
            <person name="MacKenzie S."/>
            <person name="Amaro C."/>
        </authorList>
    </citation>
    <scope>NUCLEOTIDE SEQUENCE</scope>
</reference>
<protein>
    <submittedName>
        <fullName evidence="1">Uncharacterized protein</fullName>
    </submittedName>
</protein>
<name>A0A0E9U669_ANGAN</name>
<sequence>MSVFPTFQNPPDHRGRVKCRCSPRPVHLRGGGGLLRSV</sequence>
<organism evidence="1">
    <name type="scientific">Anguilla anguilla</name>
    <name type="common">European freshwater eel</name>
    <name type="synonym">Muraena anguilla</name>
    <dbReference type="NCBI Taxonomy" id="7936"/>
    <lineage>
        <taxon>Eukaryota</taxon>
        <taxon>Metazoa</taxon>
        <taxon>Chordata</taxon>
        <taxon>Craniata</taxon>
        <taxon>Vertebrata</taxon>
        <taxon>Euteleostomi</taxon>
        <taxon>Actinopterygii</taxon>
        <taxon>Neopterygii</taxon>
        <taxon>Teleostei</taxon>
        <taxon>Anguilliformes</taxon>
        <taxon>Anguillidae</taxon>
        <taxon>Anguilla</taxon>
    </lineage>
</organism>
<dbReference type="EMBL" id="GBXM01047266">
    <property type="protein sequence ID" value="JAH61311.1"/>
    <property type="molecule type" value="Transcribed_RNA"/>
</dbReference>
<evidence type="ECO:0000313" key="1">
    <source>
        <dbReference type="EMBL" id="JAH61311.1"/>
    </source>
</evidence>
<proteinExistence type="predicted"/>
<accession>A0A0E9U669</accession>
<dbReference type="AlphaFoldDB" id="A0A0E9U669"/>